<proteinExistence type="predicted"/>
<evidence type="ECO:0008006" key="3">
    <source>
        <dbReference type="Google" id="ProtNLM"/>
    </source>
</evidence>
<sequence>MRTWFIKQDHPNGGVLSFIGNPAFEADWMLCADPPTEDTQPLNSHVNEESCWFRTDEDDDHLIVQLFNLRWQNTPPRPEYARKLLAKAVNEINENIGERF</sequence>
<evidence type="ECO:0000313" key="1">
    <source>
        <dbReference type="EMBL" id="WPL15402.1"/>
    </source>
</evidence>
<dbReference type="RefSeq" id="WP_328985977.1">
    <property type="nucleotide sequence ID" value="NZ_CP121472.1"/>
</dbReference>
<protein>
    <recommendedName>
        <fullName evidence="3">DUF4268 domain-containing protein</fullName>
    </recommendedName>
</protein>
<dbReference type="Proteomes" id="UP001432180">
    <property type="component" value="Chromosome"/>
</dbReference>
<organism evidence="1 2">
    <name type="scientific">Thiorhodovibrio winogradskyi</name>
    <dbReference type="NCBI Taxonomy" id="77007"/>
    <lineage>
        <taxon>Bacteria</taxon>
        <taxon>Pseudomonadati</taxon>
        <taxon>Pseudomonadota</taxon>
        <taxon>Gammaproteobacteria</taxon>
        <taxon>Chromatiales</taxon>
        <taxon>Chromatiaceae</taxon>
        <taxon>Thiorhodovibrio</taxon>
    </lineage>
</organism>
<dbReference type="EMBL" id="CP121472">
    <property type="protein sequence ID" value="WPL15402.1"/>
    <property type="molecule type" value="Genomic_DNA"/>
</dbReference>
<gene>
    <name evidence="1" type="ORF">Thiowin_00298</name>
</gene>
<evidence type="ECO:0000313" key="2">
    <source>
        <dbReference type="Proteomes" id="UP001432180"/>
    </source>
</evidence>
<keyword evidence="2" id="KW-1185">Reference proteome</keyword>
<reference evidence="1 2" key="1">
    <citation type="journal article" date="2023" name="Microorganisms">
        <title>Thiorhodovibrio frisius and Trv. litoralis spp. nov., Two Novel Members from a Clade of Fastidious Purple Sulfur Bacteria That Exhibit Unique Red-Shifted Light-Harvesting Capabilities.</title>
        <authorList>
            <person name="Methner A."/>
            <person name="Kuzyk S.B."/>
            <person name="Petersen J."/>
            <person name="Bauer S."/>
            <person name="Brinkmann H."/>
            <person name="Sichau K."/>
            <person name="Wanner G."/>
            <person name="Wolf J."/>
            <person name="Neumann-Schaal M."/>
            <person name="Henke P."/>
            <person name="Tank M."/>
            <person name="Sproer C."/>
            <person name="Bunk B."/>
            <person name="Overmann J."/>
        </authorList>
    </citation>
    <scope>NUCLEOTIDE SEQUENCE [LARGE SCALE GENOMIC DNA]</scope>
    <source>
        <strain evidence="1 2">DSM 6702</strain>
    </source>
</reference>
<accession>A0ABZ0S4W5</accession>
<name>A0ABZ0S4W5_9GAMM</name>